<evidence type="ECO:0000313" key="2">
    <source>
        <dbReference type="EMBL" id="EDR00234.1"/>
    </source>
</evidence>
<feature type="domain" description="MULE transposase" evidence="1">
    <location>
        <begin position="265"/>
        <end position="356"/>
    </location>
</feature>
<dbReference type="PANTHER" id="PTHR47718:SF6">
    <property type="entry name" value="PROTEIN FAR1-RELATED SEQUENCE"/>
    <property type="match status" value="1"/>
</dbReference>
<proteinExistence type="predicted"/>
<dbReference type="AlphaFoldDB" id="B0DYV7"/>
<sequence>MQLTVVVPKTEVKTEPMQNNAMDLCSSPEDRKHPIRAAKLKPSSFQWLHVPKLEPSFIDLCSLAPNKHSVGRKPNSTTVQPSLRSVELAPGIVCKGSVFNSWGDAHEAVYAREAWLGHRWCITQGKVNKHGNRKKVTFHCNHYYCTVPIHSAIIDPSDHRCGKTIKTECFAHVNVNHIASSSLYHITLMHWDHNHAREIPEGGPVQCLVTTMEKIEISQLAMSSNQTFTRGQIVVVLDSQTVVTGIWWQSPLQGELCQCYSDILINDNTYARNQNGYPLNIGIIIDGHGSSRNTWYALHAQEDIMHHDWVFSCHLQSVGFPPDGLISDRHRSIIASMRRILPLTPHFFCIHHLNTNVETNVHCSLGSHWPTFTQMFWQTYRGVSQRSLIDELYPCRSQWAWAYTSFHFTCGVRTNGCVEGENQVNKLIGGPKKSVMQLFNGLNEHTTGQGIQDMIRVSRCQHAGPIESVFPGPLQVLRMYVGPYALQRSFKEMELSMYYQTEVLQRPDGIQDWVHCTNTIYSGVLFSDNSGCVGFCQNEYAIQVKNEIGCRG</sequence>
<dbReference type="HOGENOM" id="CLU_493518_0_0_1"/>
<protein>
    <submittedName>
        <fullName evidence="2">Predicted protein</fullName>
    </submittedName>
</protein>
<dbReference type="OrthoDB" id="3032185at2759"/>
<dbReference type="EMBL" id="DS547152">
    <property type="protein sequence ID" value="EDR00234.1"/>
    <property type="molecule type" value="Genomic_DNA"/>
</dbReference>
<dbReference type="GeneID" id="6084786"/>
<organism evidence="3">
    <name type="scientific">Laccaria bicolor (strain S238N-H82 / ATCC MYA-4686)</name>
    <name type="common">Bicoloured deceiver</name>
    <name type="synonym">Laccaria laccata var. bicolor</name>
    <dbReference type="NCBI Taxonomy" id="486041"/>
    <lineage>
        <taxon>Eukaryota</taxon>
        <taxon>Fungi</taxon>
        <taxon>Dikarya</taxon>
        <taxon>Basidiomycota</taxon>
        <taxon>Agaricomycotina</taxon>
        <taxon>Agaricomycetes</taxon>
        <taxon>Agaricomycetidae</taxon>
        <taxon>Agaricales</taxon>
        <taxon>Agaricineae</taxon>
        <taxon>Hydnangiaceae</taxon>
        <taxon>Laccaria</taxon>
    </lineage>
</organism>
<reference evidence="2 3" key="1">
    <citation type="journal article" date="2008" name="Nature">
        <title>The genome of Laccaria bicolor provides insights into mycorrhizal symbiosis.</title>
        <authorList>
            <person name="Martin F."/>
            <person name="Aerts A."/>
            <person name="Ahren D."/>
            <person name="Brun A."/>
            <person name="Danchin E.G.J."/>
            <person name="Duchaussoy F."/>
            <person name="Gibon J."/>
            <person name="Kohler A."/>
            <person name="Lindquist E."/>
            <person name="Pereda V."/>
            <person name="Salamov A."/>
            <person name="Shapiro H.J."/>
            <person name="Wuyts J."/>
            <person name="Blaudez D."/>
            <person name="Buee M."/>
            <person name="Brokstein P."/>
            <person name="Canbaeck B."/>
            <person name="Cohen D."/>
            <person name="Courty P.E."/>
            <person name="Coutinho P.M."/>
            <person name="Delaruelle C."/>
            <person name="Detter J.C."/>
            <person name="Deveau A."/>
            <person name="DiFazio S."/>
            <person name="Duplessis S."/>
            <person name="Fraissinet-Tachet L."/>
            <person name="Lucic E."/>
            <person name="Frey-Klett P."/>
            <person name="Fourrey C."/>
            <person name="Feussner I."/>
            <person name="Gay G."/>
            <person name="Grimwood J."/>
            <person name="Hoegger P.J."/>
            <person name="Jain P."/>
            <person name="Kilaru S."/>
            <person name="Labbe J."/>
            <person name="Lin Y.C."/>
            <person name="Legue V."/>
            <person name="Le Tacon F."/>
            <person name="Marmeisse R."/>
            <person name="Melayah D."/>
            <person name="Montanini B."/>
            <person name="Muratet M."/>
            <person name="Nehls U."/>
            <person name="Niculita-Hirzel H."/>
            <person name="Oudot-Le Secq M.P."/>
            <person name="Peter M."/>
            <person name="Quesneville H."/>
            <person name="Rajashekar B."/>
            <person name="Reich M."/>
            <person name="Rouhier N."/>
            <person name="Schmutz J."/>
            <person name="Yin T."/>
            <person name="Chalot M."/>
            <person name="Henrissat B."/>
            <person name="Kuees U."/>
            <person name="Lucas S."/>
            <person name="Van de Peer Y."/>
            <person name="Podila G.K."/>
            <person name="Polle A."/>
            <person name="Pukkila P.J."/>
            <person name="Richardson P.M."/>
            <person name="Rouze P."/>
            <person name="Sanders I.R."/>
            <person name="Stajich J.E."/>
            <person name="Tunlid A."/>
            <person name="Tuskan G."/>
            <person name="Grigoriev I.V."/>
        </authorList>
    </citation>
    <scope>NUCLEOTIDE SEQUENCE [LARGE SCALE GENOMIC DNA]</scope>
    <source>
        <strain evidence="3">S238N-H82 / ATCC MYA-4686</strain>
    </source>
</reference>
<dbReference type="InParanoid" id="B0DYV7"/>
<dbReference type="InterPro" id="IPR018289">
    <property type="entry name" value="MULE_transposase_dom"/>
</dbReference>
<name>B0DYV7_LACBS</name>
<evidence type="ECO:0000313" key="3">
    <source>
        <dbReference type="Proteomes" id="UP000001194"/>
    </source>
</evidence>
<dbReference type="RefSeq" id="XP_001889143.1">
    <property type="nucleotide sequence ID" value="XM_001889108.1"/>
</dbReference>
<dbReference type="PANTHER" id="PTHR47718">
    <property type="entry name" value="OS01G0519700 PROTEIN"/>
    <property type="match status" value="1"/>
</dbReference>
<accession>B0DYV7</accession>
<gene>
    <name evidence="2" type="ORF">LACBIDRAFT_314598</name>
</gene>
<dbReference type="Proteomes" id="UP000001194">
    <property type="component" value="Unassembled WGS sequence"/>
</dbReference>
<dbReference type="Pfam" id="PF10551">
    <property type="entry name" value="MULE"/>
    <property type="match status" value="1"/>
</dbReference>
<keyword evidence="3" id="KW-1185">Reference proteome</keyword>
<evidence type="ECO:0000259" key="1">
    <source>
        <dbReference type="Pfam" id="PF10551"/>
    </source>
</evidence>
<dbReference type="KEGG" id="lbc:LACBIDRAFT_314598"/>